<evidence type="ECO:0000313" key="11">
    <source>
        <dbReference type="EMBL" id="CAB4126064.1"/>
    </source>
</evidence>
<protein>
    <submittedName>
        <fullName evidence="11">OLE1 Fatty-acid desaturase</fullName>
    </submittedName>
</protein>
<dbReference type="GO" id="GO:0006633">
    <property type="term" value="P:fatty acid biosynthetic process"/>
    <property type="evidence" value="ECO:0007669"/>
    <property type="project" value="UniProtKB-KW"/>
</dbReference>
<evidence type="ECO:0000256" key="3">
    <source>
        <dbReference type="ARBA" id="ARBA00022692"/>
    </source>
</evidence>
<dbReference type="GO" id="GO:0016717">
    <property type="term" value="F:oxidoreductase activity, acting on paired donors, with oxidation of a pair of donors resulting in the reduction of molecular oxygen to two molecules of water"/>
    <property type="evidence" value="ECO:0007669"/>
    <property type="project" value="InterPro"/>
</dbReference>
<gene>
    <name evidence="12" type="ORF">UFOVP181_174</name>
    <name evidence="11" type="ORF">UFOVP57_465</name>
</gene>
<evidence type="ECO:0000256" key="8">
    <source>
        <dbReference type="ARBA" id="ARBA00023136"/>
    </source>
</evidence>
<evidence type="ECO:0000256" key="10">
    <source>
        <dbReference type="SAM" id="Phobius"/>
    </source>
</evidence>
<feature type="transmembrane region" description="Helical" evidence="10">
    <location>
        <begin position="36"/>
        <end position="55"/>
    </location>
</feature>
<comment type="subcellular location">
    <subcellularLocation>
        <location evidence="1">Membrane</location>
        <topology evidence="1">Multi-pass membrane protein</topology>
    </subcellularLocation>
</comment>
<feature type="transmembrane region" description="Helical" evidence="10">
    <location>
        <begin position="171"/>
        <end position="189"/>
    </location>
</feature>
<dbReference type="PANTHER" id="PTHR11351">
    <property type="entry name" value="ACYL-COA DESATURASE"/>
    <property type="match status" value="1"/>
</dbReference>
<feature type="transmembrane region" description="Helical" evidence="10">
    <location>
        <begin position="12"/>
        <end position="30"/>
    </location>
</feature>
<dbReference type="EMBL" id="LR796187">
    <property type="protein sequence ID" value="CAB4126064.1"/>
    <property type="molecule type" value="Genomic_DNA"/>
</dbReference>
<evidence type="ECO:0000256" key="9">
    <source>
        <dbReference type="ARBA" id="ARBA00023160"/>
    </source>
</evidence>
<evidence type="ECO:0000256" key="2">
    <source>
        <dbReference type="ARBA" id="ARBA00022516"/>
    </source>
</evidence>
<evidence type="ECO:0000256" key="5">
    <source>
        <dbReference type="ARBA" id="ARBA00022989"/>
    </source>
</evidence>
<dbReference type="PANTHER" id="PTHR11351:SF31">
    <property type="entry name" value="DESATURASE 1, ISOFORM A-RELATED"/>
    <property type="match status" value="1"/>
</dbReference>
<organism evidence="11">
    <name type="scientific">uncultured Caudovirales phage</name>
    <dbReference type="NCBI Taxonomy" id="2100421"/>
    <lineage>
        <taxon>Viruses</taxon>
        <taxon>Duplodnaviria</taxon>
        <taxon>Heunggongvirae</taxon>
        <taxon>Uroviricota</taxon>
        <taxon>Caudoviricetes</taxon>
        <taxon>Peduoviridae</taxon>
        <taxon>Maltschvirus</taxon>
        <taxon>Maltschvirus maltsch</taxon>
    </lineage>
</organism>
<evidence type="ECO:0000256" key="6">
    <source>
        <dbReference type="ARBA" id="ARBA00023002"/>
    </source>
</evidence>
<accession>A0A6J5KUL0</accession>
<dbReference type="EMBL" id="LR798231">
    <property type="protein sequence ID" value="CAB5208785.1"/>
    <property type="molecule type" value="Genomic_DNA"/>
</dbReference>
<dbReference type="GO" id="GO:0016020">
    <property type="term" value="C:membrane"/>
    <property type="evidence" value="ECO:0007669"/>
    <property type="project" value="UniProtKB-SubCell"/>
</dbReference>
<name>A0A6J5KUL0_9CAUD</name>
<keyword evidence="4" id="KW-0276">Fatty acid metabolism</keyword>
<keyword evidence="3 10" id="KW-0812">Transmembrane</keyword>
<keyword evidence="6" id="KW-0560">Oxidoreductase</keyword>
<keyword evidence="2" id="KW-0444">Lipid biosynthesis</keyword>
<keyword evidence="5 10" id="KW-1133">Transmembrane helix</keyword>
<evidence type="ECO:0000256" key="7">
    <source>
        <dbReference type="ARBA" id="ARBA00023098"/>
    </source>
</evidence>
<keyword evidence="9" id="KW-0275">Fatty acid biosynthesis</keyword>
<keyword evidence="8 10" id="KW-0472">Membrane</keyword>
<evidence type="ECO:0000256" key="4">
    <source>
        <dbReference type="ARBA" id="ARBA00022832"/>
    </source>
</evidence>
<evidence type="ECO:0000313" key="12">
    <source>
        <dbReference type="EMBL" id="CAB5208785.1"/>
    </source>
</evidence>
<evidence type="ECO:0000256" key="1">
    <source>
        <dbReference type="ARBA" id="ARBA00004141"/>
    </source>
</evidence>
<keyword evidence="7" id="KW-0443">Lipid metabolism</keyword>
<feature type="transmembrane region" description="Helical" evidence="10">
    <location>
        <begin position="148"/>
        <end position="165"/>
    </location>
</feature>
<dbReference type="InterPro" id="IPR015876">
    <property type="entry name" value="Acyl-CoA_DS"/>
</dbReference>
<proteinExistence type="predicted"/>
<reference evidence="11" key="1">
    <citation type="submission" date="2020-04" db="EMBL/GenBank/DDBJ databases">
        <authorList>
            <person name="Chiriac C."/>
            <person name="Salcher M."/>
            <person name="Ghai R."/>
            <person name="Kavagutti S V."/>
        </authorList>
    </citation>
    <scope>NUCLEOTIDE SEQUENCE</scope>
</reference>
<sequence length="256" mass="29236">MTSKPLFPFTAWHYWLLVMTVISVLAIALVDNYHWLLISIVSWLLLSTLGTHIGLHRYFTHKSFYLNSVKEKVLAIITILSYTGDPIGYACTHVHHHSKSDTPQDAQSWVNIGVGNCLVGRFQQTEFNFDSRADLNTPFYHWLNRNRVIAVIILQAVLFLINWKLAIFGLVIPQVLSVVSLLAGTVLLVHTDKLGYKNFNTNDLSTNSPIAFMLATGEAWHNNHHANPRSPTTQVKWWEIDPVYWIICLIRSKESN</sequence>